<dbReference type="SUPFAM" id="SSF55073">
    <property type="entry name" value="Nucleotide cyclase"/>
    <property type="match status" value="1"/>
</dbReference>
<dbReference type="InterPro" id="IPR043128">
    <property type="entry name" value="Rev_trsase/Diguanyl_cyclase"/>
</dbReference>
<dbReference type="RefSeq" id="WP_337979798.1">
    <property type="nucleotide sequence ID" value="NZ_CP067099.1"/>
</dbReference>
<dbReference type="Gene3D" id="3.30.70.270">
    <property type="match status" value="1"/>
</dbReference>
<dbReference type="PROSITE" id="PS50887">
    <property type="entry name" value="GGDEF"/>
    <property type="match status" value="1"/>
</dbReference>
<dbReference type="CDD" id="cd01949">
    <property type="entry name" value="GGDEF"/>
    <property type="match status" value="1"/>
</dbReference>
<feature type="domain" description="GGDEF" evidence="1">
    <location>
        <begin position="166"/>
        <end position="299"/>
    </location>
</feature>
<sequence>MLNYNKITQERNKSIPLNLILDEAVSLLLIDIYGKVSYASSYFIENYHYEYNEIVGLAFDIRKKQLILGITDSFSVKRYKCFKKEVFFITKTKQKVFFIANFVEFKQDFNKEHHYCLTLTEVTRLIFKRNKLFFQVHHDPLTKLLNRYGFYESSKMKIKLAKHNALEYCIAIIDIDNFKKINDTFGHLCGDSLLKQFSKYAKESLPNDALFARLGGDEFVLMISGFMGQSFELFFLNFIDRLRRYSYHYLGKKTFNINVSIGIAQYPLDGNNLSLLLKNADIALYKAKKEGGNKVQKFI</sequence>
<dbReference type="PANTHER" id="PTHR46663">
    <property type="entry name" value="DIGUANYLATE CYCLASE DGCT-RELATED"/>
    <property type="match status" value="1"/>
</dbReference>
<organism evidence="2 3">
    <name type="scientific">Providencia manganoxydans</name>
    <dbReference type="NCBI Taxonomy" id="2923283"/>
    <lineage>
        <taxon>Bacteria</taxon>
        <taxon>Pseudomonadati</taxon>
        <taxon>Pseudomonadota</taxon>
        <taxon>Gammaproteobacteria</taxon>
        <taxon>Enterobacterales</taxon>
        <taxon>Morganellaceae</taxon>
        <taxon>Providencia</taxon>
    </lineage>
</organism>
<dbReference type="InterPro" id="IPR029787">
    <property type="entry name" value="Nucleotide_cyclase"/>
</dbReference>
<evidence type="ECO:0000259" key="1">
    <source>
        <dbReference type="PROSITE" id="PS50887"/>
    </source>
</evidence>
<proteinExistence type="predicted"/>
<protein>
    <submittedName>
        <fullName evidence="2">GGDEF domain-containing protein</fullName>
    </submittedName>
</protein>
<dbReference type="InterPro" id="IPR052163">
    <property type="entry name" value="DGC-Regulatory_Protein"/>
</dbReference>
<dbReference type="InterPro" id="IPR000160">
    <property type="entry name" value="GGDEF_dom"/>
</dbReference>
<dbReference type="Proteomes" id="UP000596157">
    <property type="component" value="Chromosome"/>
</dbReference>
<dbReference type="Pfam" id="PF00990">
    <property type="entry name" value="GGDEF"/>
    <property type="match status" value="1"/>
</dbReference>
<dbReference type="GeneID" id="92277906"/>
<evidence type="ECO:0000313" key="2">
    <source>
        <dbReference type="EMBL" id="QQO63215.1"/>
    </source>
</evidence>
<gene>
    <name evidence="2" type="ORF">JI723_04295</name>
</gene>
<dbReference type="PANTHER" id="PTHR46663:SF2">
    <property type="entry name" value="GGDEF DOMAIN-CONTAINING PROTEIN"/>
    <property type="match status" value="1"/>
</dbReference>
<dbReference type="EMBL" id="CP067099">
    <property type="protein sequence ID" value="QQO63215.1"/>
    <property type="molecule type" value="Genomic_DNA"/>
</dbReference>
<reference evidence="3" key="1">
    <citation type="submission" date="2021-01" db="EMBL/GenBank/DDBJ databases">
        <title>Providencia vermicola LLDRA6, a soil-borne Mn(II)-oxidizing bacterium, exploits a strategy of superoxide production coupled to hydrogen peroxide consumption to generate Mn oxides, as revealed by transcriptional up-regulation of genes for phenylacetic acid catabolism.</title>
        <authorList>
            <person name="Chen S."/>
            <person name="Ding Z."/>
            <person name="Chen J."/>
            <person name="Luo J."/>
            <person name="Ruan X."/>
            <person name="Li Z."/>
            <person name="Liao F."/>
            <person name="He J."/>
            <person name="Li D."/>
        </authorList>
    </citation>
    <scope>NUCLEOTIDE SEQUENCE [LARGE SCALE GENOMIC DNA]</scope>
    <source>
        <strain evidence="3">LLDRA6</strain>
    </source>
</reference>
<dbReference type="NCBIfam" id="TIGR00254">
    <property type="entry name" value="GGDEF"/>
    <property type="match status" value="1"/>
</dbReference>
<accession>A0ABX7AH08</accession>
<name>A0ABX7AH08_9GAMM</name>
<keyword evidence="3" id="KW-1185">Reference proteome</keyword>
<evidence type="ECO:0000313" key="3">
    <source>
        <dbReference type="Proteomes" id="UP000596157"/>
    </source>
</evidence>
<dbReference type="SMART" id="SM00267">
    <property type="entry name" value="GGDEF"/>
    <property type="match status" value="1"/>
</dbReference>